<evidence type="ECO:0000313" key="2">
    <source>
        <dbReference type="WBParaSite" id="JU765_v2.g16831.t1"/>
    </source>
</evidence>
<reference evidence="2" key="1">
    <citation type="submission" date="2022-11" db="UniProtKB">
        <authorList>
            <consortium name="WormBaseParasite"/>
        </authorList>
    </citation>
    <scope>IDENTIFICATION</scope>
</reference>
<proteinExistence type="predicted"/>
<name>A0AC34QJ08_9BILA</name>
<accession>A0AC34QJ08</accession>
<organism evidence="1 2">
    <name type="scientific">Panagrolaimus sp. JU765</name>
    <dbReference type="NCBI Taxonomy" id="591449"/>
    <lineage>
        <taxon>Eukaryota</taxon>
        <taxon>Metazoa</taxon>
        <taxon>Ecdysozoa</taxon>
        <taxon>Nematoda</taxon>
        <taxon>Chromadorea</taxon>
        <taxon>Rhabditida</taxon>
        <taxon>Tylenchina</taxon>
        <taxon>Panagrolaimomorpha</taxon>
        <taxon>Panagrolaimoidea</taxon>
        <taxon>Panagrolaimidae</taxon>
        <taxon>Panagrolaimus</taxon>
    </lineage>
</organism>
<dbReference type="WBParaSite" id="JU765_v2.g16831.t1">
    <property type="protein sequence ID" value="JU765_v2.g16831.t1"/>
    <property type="gene ID" value="JU765_v2.g16831"/>
</dbReference>
<protein>
    <submittedName>
        <fullName evidence="2">RING-type E3 ubiquitin transferase</fullName>
    </submittedName>
</protein>
<evidence type="ECO:0000313" key="1">
    <source>
        <dbReference type="Proteomes" id="UP000887576"/>
    </source>
</evidence>
<sequence length="924" mass="104513">MGPLGQNLIWSEVLCCPFCNQIFSNVRVPINLVCGHSACLSCLHNKPKVCPNDSVTITENVLDYPINTAILTILNVPLDSFINQSLSEKCSNFHNHDDIVQIEKNLYSLASYLRVADSEKGGAVYSDLVSRTIQRKIISLLCSALIEQEGRIQAMKAIRSLSERIVTELICVVQNTLHLSAYLWSAVRARGCQFLGPAMQEDVLKLILLTLTNGELIARKNLVMYIVQTLAEDYPHVSKTCVGHVVQLLYRASCFNVIKRDGESSLMQLKEEFRDYESLRREHDSQIVQIALEAGLRISPDQWSSLLYGDPHHRSHMQSIVDRLHSPLLLSNALKELQNSVEKTANYPELQKILNNLNVIAEMDPEVDYSWEIFGNALYLIDQIIFEYVSFNKKTHTNNNPERYSKPKNINGQRNQQQSTTSTFVRYKTRMCREVLNGKHCSRGNNCSYAHQQKELRQDDAYSQNNETNDSKQHEGSLNHFPSQMNVAPPMEMVQIPIVPLPHYPEQIMAENGSVLLDNTSPQYINMMPMMVPQMGEIPPDQVYQKLPSAAPIFVMHPGEHNHPFLVQNPVQMMSGHPPRAVQPNGNYPFHMRPVVYPQTAAVWNQQMNRPPFHQPDVITAFPPQAQQIRPLIPPPMKQKQSRERKTSEPILASSYSPEKKSSLNDADENSLLARKKEVLLRLRGMEVTKDENAEDDTDGHVCFTVANSVLYDEVDTYSNPIEFPPLPIQPLPQVPSSFSTTMTEVICNTANVPWAYSFPYESKKRFPYVRTVCPTTLLRNDSTKPATVQSDCSVMNIKDSIEQPLVTATIQKNSLSPQASYEMVDPFQLAEHLPKVIKALPLTPEDPQDFVSSSIERIITVREQINDEIGSPSSAVEKEQLKHELNIANSQLSVLDQQTKQTCLLKELKAIDEKIENLGITEP</sequence>
<dbReference type="Proteomes" id="UP000887576">
    <property type="component" value="Unplaced"/>
</dbReference>